<dbReference type="SUPFAM" id="SSF81383">
    <property type="entry name" value="F-box domain"/>
    <property type="match status" value="4"/>
</dbReference>
<dbReference type="SMART" id="SM01198">
    <property type="entry name" value="FBA"/>
    <property type="match status" value="2"/>
</dbReference>
<evidence type="ECO:0000313" key="5">
    <source>
        <dbReference type="Proteomes" id="UP000664991"/>
    </source>
</evidence>
<feature type="region of interest" description="Disordered" evidence="1">
    <location>
        <begin position="251"/>
        <end position="275"/>
    </location>
</feature>
<accession>A0A836A141</accession>
<dbReference type="InterPro" id="IPR039752">
    <property type="entry name" value="F-box_only"/>
</dbReference>
<feature type="domain" description="F-box" evidence="2">
    <location>
        <begin position="296"/>
        <end position="343"/>
    </location>
</feature>
<dbReference type="GO" id="GO:0019005">
    <property type="term" value="C:SCF ubiquitin ligase complex"/>
    <property type="evidence" value="ECO:0007669"/>
    <property type="project" value="TreeGrafter"/>
</dbReference>
<protein>
    <recommendedName>
        <fullName evidence="6">F-box only protein 27-like</fullName>
    </recommendedName>
</protein>
<dbReference type="PROSITE" id="PS50181">
    <property type="entry name" value="FBOX"/>
    <property type="match status" value="4"/>
</dbReference>
<dbReference type="GO" id="GO:0005737">
    <property type="term" value="C:cytoplasm"/>
    <property type="evidence" value="ECO:0007669"/>
    <property type="project" value="UniProtKB-ARBA"/>
</dbReference>
<comment type="caution">
    <text evidence="4">The sequence shown here is derived from an EMBL/GenBank/DDBJ whole genome shotgun (WGS) entry which is preliminary data.</text>
</comment>
<gene>
    <name evidence="4" type="ORF">JEQ12_005284</name>
</gene>
<dbReference type="Gene3D" id="2.60.120.260">
    <property type="entry name" value="Galactose-binding domain-like"/>
    <property type="match status" value="2"/>
</dbReference>
<dbReference type="InterPro" id="IPR036047">
    <property type="entry name" value="F-box-like_dom_sf"/>
</dbReference>
<dbReference type="GO" id="GO:0031146">
    <property type="term" value="P:SCF-dependent proteasomal ubiquitin-dependent protein catabolic process"/>
    <property type="evidence" value="ECO:0007669"/>
    <property type="project" value="TreeGrafter"/>
</dbReference>
<dbReference type="InterPro" id="IPR008979">
    <property type="entry name" value="Galactose-bd-like_sf"/>
</dbReference>
<dbReference type="GO" id="GO:0036503">
    <property type="term" value="P:ERAD pathway"/>
    <property type="evidence" value="ECO:0007669"/>
    <property type="project" value="TreeGrafter"/>
</dbReference>
<dbReference type="GO" id="GO:0006516">
    <property type="term" value="P:glycoprotein catabolic process"/>
    <property type="evidence" value="ECO:0007669"/>
    <property type="project" value="TreeGrafter"/>
</dbReference>
<feature type="domain" description="FBA" evidence="3">
    <location>
        <begin position="673"/>
        <end position="852"/>
    </location>
</feature>
<dbReference type="PANTHER" id="PTHR12125">
    <property type="entry name" value="F-BOX ONLY PROTEIN 6-LIKE PROTEIN"/>
    <property type="match status" value="1"/>
</dbReference>
<proteinExistence type="predicted"/>
<feature type="domain" description="F-box" evidence="2">
    <location>
        <begin position="596"/>
        <end position="643"/>
    </location>
</feature>
<name>A0A836A141_SHEEP</name>
<dbReference type="FunFam" id="1.20.1280.50:FF:000002">
    <property type="entry name" value="F-box only protein 44"/>
    <property type="match status" value="1"/>
</dbReference>
<feature type="domain" description="FBA" evidence="3">
    <location>
        <begin position="373"/>
        <end position="549"/>
    </location>
</feature>
<sequence>MINSQSEYNRKERVSGEYRRRGWEELASAAAWPGEDDLGASGGLPARVPARDREPEEVLNLNRQPNELLQEVLSYLPPSTLLRHCRPVCRRWRDVVDGWDLWPSILPWKHPDLWPVIRTCLPPADAPGPCILGRFCERRPIGHNLLRNSQSPRGLDPKPGEAVDVDQLPNELLQEVLSYLPPRTLLRHCRPVCQRWRDVMDGWDLWRSILPWRHPDLWPVIRTCLPPADDPGPCILGRFCERRPIGRNLLRPEPSWPDSGAQKRAATKPGEETMCTSASTNWPVGVCSLKPEPEEILGPNQLPIEMLQKVLSYLPPRTLLRHCRPVCRRWRDVVDGWDLWRSILPWRHPDLWPVIRTCLPPADAPGPCILGRFCERRPIGRNLLRKPRGLGGFQKWTVLSREDDWTEKENLEVMPRAYMQTSFLSSYRRYHKKQVLDLEKEGLWRELLDSGNIEICVSDWRNDRQGIDCIYQLTVHLLDASQAILDHFSPLPFPIRRSRNSVSSRASHVFSNIKKGVRFVSFERHIWDLEFRNEHYRKKALPSDLLAAATLRQLLFYRVEVHGSPATAAWPGEDDLWASRGLPASVATPDTEPKEELDLNRLPNELLQEVLSYLPPSTLLRHCRLVCRRWRDVVDGWDLWRSILPREHPDLWPVIRTCLPPADAPGPCILGRFCERRPIGRNLLRNSQSSRGLGFLNQTVPSAEAARGAEENARVGPLTAYRQRRLLSSYRWCQQKQVLDLEKEGLWRELLDSGNIEIRVSDWWFDDRDADCLYRLIVQLLDANQAVLHHFSPLPFPSNQLGNDVFFEVNHVFSNLKKGVRFVSFEHWIRDFEFSHEQHGNYPLHSSMTVRVRQALPDHAFQALGPLAEPSQY</sequence>
<evidence type="ECO:0000313" key="4">
    <source>
        <dbReference type="EMBL" id="KAG5200750.1"/>
    </source>
</evidence>
<dbReference type="InterPro" id="IPR001810">
    <property type="entry name" value="F-box_dom"/>
</dbReference>
<dbReference type="Pfam" id="PF12937">
    <property type="entry name" value="F-box-like"/>
    <property type="match status" value="4"/>
</dbReference>
<dbReference type="Gene3D" id="1.20.1280.50">
    <property type="match status" value="4"/>
</dbReference>
<dbReference type="GO" id="GO:0061630">
    <property type="term" value="F:ubiquitin protein ligase activity"/>
    <property type="evidence" value="ECO:0007669"/>
    <property type="project" value="TreeGrafter"/>
</dbReference>
<evidence type="ECO:0000256" key="1">
    <source>
        <dbReference type="SAM" id="MobiDB-lite"/>
    </source>
</evidence>
<evidence type="ECO:0000259" key="3">
    <source>
        <dbReference type="PROSITE" id="PS51114"/>
    </source>
</evidence>
<dbReference type="PROSITE" id="PS51114">
    <property type="entry name" value="FBA"/>
    <property type="match status" value="2"/>
</dbReference>
<evidence type="ECO:0008006" key="6">
    <source>
        <dbReference type="Google" id="ProtNLM"/>
    </source>
</evidence>
<dbReference type="EMBL" id="JAEMGP010000014">
    <property type="protein sequence ID" value="KAG5200750.1"/>
    <property type="molecule type" value="Genomic_DNA"/>
</dbReference>
<feature type="domain" description="F-box" evidence="2">
    <location>
        <begin position="162"/>
        <end position="209"/>
    </location>
</feature>
<dbReference type="Pfam" id="PF04300">
    <property type="entry name" value="FBA"/>
    <property type="match status" value="2"/>
</dbReference>
<evidence type="ECO:0000259" key="2">
    <source>
        <dbReference type="PROSITE" id="PS50181"/>
    </source>
</evidence>
<dbReference type="SUPFAM" id="SSF49785">
    <property type="entry name" value="Galactose-binding domain-like"/>
    <property type="match status" value="2"/>
</dbReference>
<dbReference type="SMART" id="SM00256">
    <property type="entry name" value="FBOX"/>
    <property type="match status" value="4"/>
</dbReference>
<organism evidence="4 5">
    <name type="scientific">Ovis aries</name>
    <name type="common">Sheep</name>
    <dbReference type="NCBI Taxonomy" id="9940"/>
    <lineage>
        <taxon>Eukaryota</taxon>
        <taxon>Metazoa</taxon>
        <taxon>Chordata</taxon>
        <taxon>Craniata</taxon>
        <taxon>Vertebrata</taxon>
        <taxon>Euteleostomi</taxon>
        <taxon>Mammalia</taxon>
        <taxon>Eutheria</taxon>
        <taxon>Laurasiatheria</taxon>
        <taxon>Artiodactyla</taxon>
        <taxon>Ruminantia</taxon>
        <taxon>Pecora</taxon>
        <taxon>Bovidae</taxon>
        <taxon>Caprinae</taxon>
        <taxon>Ovis</taxon>
    </lineage>
</organism>
<reference evidence="4 5" key="1">
    <citation type="submission" date="2020-12" db="EMBL/GenBank/DDBJ databases">
        <title>De novo assembly of Tibetan sheep genome.</title>
        <authorList>
            <person name="Li X."/>
        </authorList>
    </citation>
    <scope>NUCLEOTIDE SEQUENCE [LARGE SCALE GENOMIC DNA]</scope>
    <source>
        <tissue evidence="4">Heart</tissue>
    </source>
</reference>
<dbReference type="AlphaFoldDB" id="A0A836A141"/>
<feature type="domain" description="F-box" evidence="2">
    <location>
        <begin position="58"/>
        <end position="105"/>
    </location>
</feature>
<dbReference type="FunFam" id="2.60.120.260:FF:000168">
    <property type="entry name" value="F-box only protein 6-like Protein"/>
    <property type="match status" value="2"/>
</dbReference>
<dbReference type="Proteomes" id="UP000664991">
    <property type="component" value="Chromosome 14"/>
</dbReference>
<dbReference type="InterPro" id="IPR007397">
    <property type="entry name" value="F-box-assoc_dom"/>
</dbReference>
<dbReference type="PANTHER" id="PTHR12125:SF9">
    <property type="entry name" value="F-BOX ONLY PROTEIN 27"/>
    <property type="match status" value="1"/>
</dbReference>